<dbReference type="EMBL" id="FNGP01000002">
    <property type="protein sequence ID" value="SDL36732.1"/>
    <property type="molecule type" value="Genomic_DNA"/>
</dbReference>
<accession>A0A1G9JHG5</accession>
<dbReference type="STRING" id="686624.SAMN04488242_1243"/>
<dbReference type="Gene3D" id="3.30.470.20">
    <property type="entry name" value="ATP-grasp fold, B domain"/>
    <property type="match status" value="1"/>
</dbReference>
<organism evidence="1 2">
    <name type="scientific">Tessaracoccus oleiagri</name>
    <dbReference type="NCBI Taxonomy" id="686624"/>
    <lineage>
        <taxon>Bacteria</taxon>
        <taxon>Bacillati</taxon>
        <taxon>Actinomycetota</taxon>
        <taxon>Actinomycetes</taxon>
        <taxon>Propionibacteriales</taxon>
        <taxon>Propionibacteriaceae</taxon>
        <taxon>Tessaracoccus</taxon>
    </lineage>
</organism>
<dbReference type="AlphaFoldDB" id="A0A1G9JHG5"/>
<dbReference type="Proteomes" id="UP000199475">
    <property type="component" value="Unassembled WGS sequence"/>
</dbReference>
<proteinExistence type="predicted"/>
<name>A0A1G9JHG5_9ACTN</name>
<dbReference type="PANTHER" id="PTHR21621">
    <property type="entry name" value="RIBOSOMAL PROTEIN S6 MODIFICATION PROTEIN"/>
    <property type="match status" value="1"/>
</dbReference>
<keyword evidence="1" id="KW-0436">Ligase</keyword>
<dbReference type="GO" id="GO:0005737">
    <property type="term" value="C:cytoplasm"/>
    <property type="evidence" value="ECO:0007669"/>
    <property type="project" value="TreeGrafter"/>
</dbReference>
<dbReference type="PANTHER" id="PTHR21621:SF0">
    <property type="entry name" value="BETA-CITRYLGLUTAMATE SYNTHASE B-RELATED"/>
    <property type="match status" value="1"/>
</dbReference>
<dbReference type="GO" id="GO:0016879">
    <property type="term" value="F:ligase activity, forming carbon-nitrogen bonds"/>
    <property type="evidence" value="ECO:0007669"/>
    <property type="project" value="TreeGrafter"/>
</dbReference>
<gene>
    <name evidence="1" type="ORF">SAMN04488242_1243</name>
</gene>
<keyword evidence="2" id="KW-1185">Reference proteome</keyword>
<reference evidence="1 2" key="1">
    <citation type="submission" date="2016-10" db="EMBL/GenBank/DDBJ databases">
        <authorList>
            <person name="de Groot N.N."/>
        </authorList>
    </citation>
    <scope>NUCLEOTIDE SEQUENCE [LARGE SCALE GENOMIC DNA]</scope>
    <source>
        <strain evidence="1 2">CGMCC 1.9159</strain>
    </source>
</reference>
<evidence type="ECO:0000313" key="2">
    <source>
        <dbReference type="Proteomes" id="UP000199475"/>
    </source>
</evidence>
<dbReference type="SUPFAM" id="SSF56059">
    <property type="entry name" value="Glutathione synthetase ATP-binding domain-like"/>
    <property type="match status" value="1"/>
</dbReference>
<sequence>MSAIILGRPDDPPLAAAWAAVQHLGLPGSFVDLNEHGIHLVGSELRRPSGNVALDGVSGFYLRGHGAADPSTAQALRDWAELTPSTVRVVNRRRGSASNFSKPGQSLAIAAAGFRTPTGLLTTDPTAARAFVEQHGKVIVKSASAVRSIVRTVDVHEDFASVAWCPTQFQAFVPGTEYRVHLVGGRVFARRIISDAVDYRYGAAATAPAELPDEVAGRCVGLALALGLELAGLDLRRTPDGEWFCFEANTSPVWTAYDEDGRIAVALARHLAGL</sequence>
<evidence type="ECO:0000313" key="1">
    <source>
        <dbReference type="EMBL" id="SDL36732.1"/>
    </source>
</evidence>
<dbReference type="OrthoDB" id="9794735at2"/>
<protein>
    <submittedName>
        <fullName evidence="1">Glutathione synthase/RimK-type ligase, ATP-grasp superfamily</fullName>
    </submittedName>
</protein>
<dbReference type="RefSeq" id="WP_143008230.1">
    <property type="nucleotide sequence ID" value="NZ_FNGP01000002.1"/>
</dbReference>